<dbReference type="OrthoDB" id="5571888at2759"/>
<evidence type="ECO:0000256" key="1">
    <source>
        <dbReference type="SAM" id="Coils"/>
    </source>
</evidence>
<dbReference type="PANTHER" id="PTHR37616:SF2">
    <property type="entry name" value="BZIP DOMAIN-CONTAINING PROTEIN"/>
    <property type="match status" value="1"/>
</dbReference>
<reference evidence="4 5" key="1">
    <citation type="journal article" date="2016" name="Nat. Commun.">
        <title>Ectomycorrhizal ecology is imprinted in the genome of the dominant symbiotic fungus Cenococcum geophilum.</title>
        <authorList>
            <consortium name="DOE Joint Genome Institute"/>
            <person name="Peter M."/>
            <person name="Kohler A."/>
            <person name="Ohm R.A."/>
            <person name="Kuo A."/>
            <person name="Krutzmann J."/>
            <person name="Morin E."/>
            <person name="Arend M."/>
            <person name="Barry K.W."/>
            <person name="Binder M."/>
            <person name="Choi C."/>
            <person name="Clum A."/>
            <person name="Copeland A."/>
            <person name="Grisel N."/>
            <person name="Haridas S."/>
            <person name="Kipfer T."/>
            <person name="LaButti K."/>
            <person name="Lindquist E."/>
            <person name="Lipzen A."/>
            <person name="Maire R."/>
            <person name="Meier B."/>
            <person name="Mihaltcheva S."/>
            <person name="Molinier V."/>
            <person name="Murat C."/>
            <person name="Poggeler S."/>
            <person name="Quandt C.A."/>
            <person name="Sperisen C."/>
            <person name="Tritt A."/>
            <person name="Tisserant E."/>
            <person name="Crous P.W."/>
            <person name="Henrissat B."/>
            <person name="Nehls U."/>
            <person name="Egli S."/>
            <person name="Spatafora J.W."/>
            <person name="Grigoriev I.V."/>
            <person name="Martin F.M."/>
        </authorList>
    </citation>
    <scope>NUCLEOTIDE SEQUENCE [LARGE SCALE GENOMIC DNA]</scope>
    <source>
        <strain evidence="4 5">CBS 459.81</strain>
    </source>
</reference>
<protein>
    <recommendedName>
        <fullName evidence="3">BZIP domain-containing protein</fullName>
    </recommendedName>
</protein>
<feature type="compositionally biased region" description="Low complexity" evidence="2">
    <location>
        <begin position="215"/>
        <end position="238"/>
    </location>
</feature>
<evidence type="ECO:0000313" key="4">
    <source>
        <dbReference type="EMBL" id="OCK78076.1"/>
    </source>
</evidence>
<keyword evidence="5" id="KW-1185">Reference proteome</keyword>
<feature type="region of interest" description="Disordered" evidence="2">
    <location>
        <begin position="287"/>
        <end position="314"/>
    </location>
</feature>
<feature type="coiled-coil region" evidence="1">
    <location>
        <begin position="332"/>
        <end position="359"/>
    </location>
</feature>
<dbReference type="AlphaFoldDB" id="A0A8E2E629"/>
<evidence type="ECO:0000313" key="5">
    <source>
        <dbReference type="Proteomes" id="UP000250266"/>
    </source>
</evidence>
<feature type="region of interest" description="Disordered" evidence="2">
    <location>
        <begin position="30"/>
        <end position="95"/>
    </location>
</feature>
<keyword evidence="1" id="KW-0175">Coiled coil</keyword>
<feature type="domain" description="BZIP" evidence="3">
    <location>
        <begin position="307"/>
        <end position="370"/>
    </location>
</feature>
<feature type="compositionally biased region" description="Basic and acidic residues" evidence="2">
    <location>
        <begin position="297"/>
        <end position="314"/>
    </location>
</feature>
<feature type="compositionally biased region" description="Low complexity" evidence="2">
    <location>
        <begin position="37"/>
        <end position="57"/>
    </location>
</feature>
<name>A0A8E2E629_9PEZI</name>
<evidence type="ECO:0000259" key="3">
    <source>
        <dbReference type="PROSITE" id="PS50217"/>
    </source>
</evidence>
<gene>
    <name evidence="4" type="ORF">K432DRAFT_332722</name>
</gene>
<dbReference type="EMBL" id="KV745082">
    <property type="protein sequence ID" value="OCK78076.1"/>
    <property type="molecule type" value="Genomic_DNA"/>
</dbReference>
<proteinExistence type="predicted"/>
<dbReference type="GO" id="GO:0003700">
    <property type="term" value="F:DNA-binding transcription factor activity"/>
    <property type="evidence" value="ECO:0007669"/>
    <property type="project" value="InterPro"/>
</dbReference>
<feature type="region of interest" description="Disordered" evidence="2">
    <location>
        <begin position="394"/>
        <end position="417"/>
    </location>
</feature>
<dbReference type="SUPFAM" id="SSF57959">
    <property type="entry name" value="Leucine zipper domain"/>
    <property type="match status" value="1"/>
</dbReference>
<dbReference type="InterPro" id="IPR004827">
    <property type="entry name" value="bZIP"/>
</dbReference>
<dbReference type="FunFam" id="1.20.5.170:FF:000031">
    <property type="entry name" value="BZIP transcription factor (MeaB)"/>
    <property type="match status" value="1"/>
</dbReference>
<dbReference type="CDD" id="cd14810">
    <property type="entry name" value="bZIP_u1"/>
    <property type="match status" value="1"/>
</dbReference>
<dbReference type="PROSITE" id="PS50217">
    <property type="entry name" value="BZIP"/>
    <property type="match status" value="1"/>
</dbReference>
<evidence type="ECO:0000256" key="2">
    <source>
        <dbReference type="SAM" id="MobiDB-lite"/>
    </source>
</evidence>
<accession>A0A8E2E629</accession>
<feature type="compositionally biased region" description="Polar residues" evidence="2">
    <location>
        <begin position="82"/>
        <end position="95"/>
    </location>
</feature>
<dbReference type="Proteomes" id="UP000250266">
    <property type="component" value="Unassembled WGS sequence"/>
</dbReference>
<feature type="region of interest" description="Disordered" evidence="2">
    <location>
        <begin position="215"/>
        <end position="251"/>
    </location>
</feature>
<dbReference type="InterPro" id="IPR046347">
    <property type="entry name" value="bZIP_sf"/>
</dbReference>
<dbReference type="SMART" id="SM00338">
    <property type="entry name" value="BRLZ"/>
    <property type="match status" value="1"/>
</dbReference>
<dbReference type="Gene3D" id="1.20.5.170">
    <property type="match status" value="1"/>
</dbReference>
<organism evidence="4 5">
    <name type="scientific">Lepidopterella palustris CBS 459.81</name>
    <dbReference type="NCBI Taxonomy" id="1314670"/>
    <lineage>
        <taxon>Eukaryota</taxon>
        <taxon>Fungi</taxon>
        <taxon>Dikarya</taxon>
        <taxon>Ascomycota</taxon>
        <taxon>Pezizomycotina</taxon>
        <taxon>Dothideomycetes</taxon>
        <taxon>Pleosporomycetidae</taxon>
        <taxon>Mytilinidiales</taxon>
        <taxon>Argynnaceae</taxon>
        <taxon>Lepidopterella</taxon>
    </lineage>
</organism>
<dbReference type="PANTHER" id="PTHR37616">
    <property type="entry name" value="BZIP TRANSCRIPTION FACTOR 60-LIKE"/>
    <property type="match status" value="1"/>
</dbReference>
<sequence length="613" mass="67982">MAAIISAMSMTPSFNSQCMDPDMDSFIDFSQMPSPTPASSRLPASSSSSTITSPTNTVIPLDQSDDFQTPAKPSHEYERFKQQTGLPSNSVPGLQTINKPFNGGYQQMFSNSGTGLDEASLMGSSSMLDAGWNTGLGMGSDVNMELDLSLPSSTLPAYFYPSGDASQSDDFIDPSAITTEQETFANIRVWPGMHQQQAAIAKAQAQAQQQRQQQLAQQQQQKQRAAEQQQARLQPARRNGSHQVTDARTEETIARVVNQIRQNSTLSSQGDSMSPGGVLPHIARMKKDEEDMDEDERLLASEEGKKLSSKERRQLRNKVSARAFRSRRKEYIGQLEGEVAMKTNECNELRSQNRALMEENARSRAFIERLLRHQAFTPFLEELSRDESLDIKPAASTSSAVPTPTPAPTRKDVNPYSSQQYRDFSQNENPQIGMALIPETPLDLSMLNLNNNWAMANMGFNFQQPQVYSVMELPEGPSNPIDTDLLSGKSGDSFVSQISTVEEVKTEYPVIERPIEREEPTQVATAEAVEDDGNPEFDLFRSSPIMSASAPTSIVDSEPIFGDADPEKVFAHFELFIADEAESQMLLERFEKMCALVEPVFQRIQAMTSHLDL</sequence>
<dbReference type="Pfam" id="PF00170">
    <property type="entry name" value="bZIP_1"/>
    <property type="match status" value="1"/>
</dbReference>